<name>A0ABQ8I549_9ROSI</name>
<organism evidence="2 3">
    <name type="scientific">Xanthoceras sorbifolium</name>
    <dbReference type="NCBI Taxonomy" id="99658"/>
    <lineage>
        <taxon>Eukaryota</taxon>
        <taxon>Viridiplantae</taxon>
        <taxon>Streptophyta</taxon>
        <taxon>Embryophyta</taxon>
        <taxon>Tracheophyta</taxon>
        <taxon>Spermatophyta</taxon>
        <taxon>Magnoliopsida</taxon>
        <taxon>eudicotyledons</taxon>
        <taxon>Gunneridae</taxon>
        <taxon>Pentapetalae</taxon>
        <taxon>rosids</taxon>
        <taxon>malvids</taxon>
        <taxon>Sapindales</taxon>
        <taxon>Sapindaceae</taxon>
        <taxon>Xanthoceroideae</taxon>
        <taxon>Xanthoceras</taxon>
    </lineage>
</organism>
<evidence type="ECO:0000256" key="1">
    <source>
        <dbReference type="SAM" id="MobiDB-lite"/>
    </source>
</evidence>
<feature type="compositionally biased region" description="Basic and acidic residues" evidence="1">
    <location>
        <begin position="222"/>
        <end position="238"/>
    </location>
</feature>
<evidence type="ECO:0000313" key="3">
    <source>
        <dbReference type="Proteomes" id="UP000827721"/>
    </source>
</evidence>
<sequence length="264" mass="29843">MSRPGSTQMRLRLRLMIRVSLRNYGTARGRNQRGKHDAYRDANPTIHQLAQEANPRMNLVAKLLEQQNRSLANMNRGGNAHRRKRNAKGQGNVVDGGICFLDGLHPYIQSRVEVLKLGRYADIIDQALIASRSMKEFKKAREAYRNINFRGGSSNGNASKQGSQFRKCGGHDGSEKVFGDVSFMKNAPPCQHCGCSHVGEFFRKTRACFSCGKIDHMIKDFPKRHFSPDNASTDDKKKSQNSKDVFLPSQSRMQMQQMMSYQVS</sequence>
<dbReference type="EMBL" id="JAFEMO010000004">
    <property type="protein sequence ID" value="KAH7571691.1"/>
    <property type="molecule type" value="Genomic_DNA"/>
</dbReference>
<accession>A0ABQ8I549</accession>
<reference evidence="2 3" key="1">
    <citation type="submission" date="2021-02" db="EMBL/GenBank/DDBJ databases">
        <title>Plant Genome Project.</title>
        <authorList>
            <person name="Zhang R.-G."/>
        </authorList>
    </citation>
    <scope>NUCLEOTIDE SEQUENCE [LARGE SCALE GENOMIC DNA]</scope>
    <source>
        <tissue evidence="2">Leaves</tissue>
    </source>
</reference>
<evidence type="ECO:0000313" key="2">
    <source>
        <dbReference type="EMBL" id="KAH7571691.1"/>
    </source>
</evidence>
<dbReference type="Proteomes" id="UP000827721">
    <property type="component" value="Unassembled WGS sequence"/>
</dbReference>
<gene>
    <name evidence="2" type="ORF">JRO89_XS04G0119200</name>
</gene>
<comment type="caution">
    <text evidence="2">The sequence shown here is derived from an EMBL/GenBank/DDBJ whole genome shotgun (WGS) entry which is preliminary data.</text>
</comment>
<feature type="region of interest" description="Disordered" evidence="1">
    <location>
        <begin position="222"/>
        <end position="264"/>
    </location>
</feature>
<keyword evidence="3" id="KW-1185">Reference proteome</keyword>
<protein>
    <submittedName>
        <fullName evidence="2">Uncharacterized protein</fullName>
    </submittedName>
</protein>
<proteinExistence type="predicted"/>
<feature type="compositionally biased region" description="Low complexity" evidence="1">
    <location>
        <begin position="249"/>
        <end position="264"/>
    </location>
</feature>